<keyword evidence="3" id="KW-1185">Reference proteome</keyword>
<dbReference type="RefSeq" id="WP_317571637.1">
    <property type="nucleotide sequence ID" value="NZ_JAWLKA010000043.1"/>
</dbReference>
<sequence length="489" mass="52876">MTSGPLRKPGRTGVRIGGDRYQWLVAWSACVSTLRGPDVESNPVVAVGVEVDGVGNLDDVVVYRQAPPNTYIQVKYTVDSQHPVNGAYLTDPSKAGGPSILEKIYTAWKDLSKSGDPAELVLMTNRAPDPQDPLVSGRDARTRLLLPNASEGGPTSKKGVARHQWTTAAKMRGGELTQLLEVLRFDLAHDVKHVEEKAGLQMLASGLRGDADAVAVGIGWVEQQVIAGKRRITADEISDAVADLGLRQGQSRSILSIATLTPDPLAAEAAHHLDWVDRFDGVDAPHKRRPLPPATWEQLQDDIEAIPSHLVGATHVIVTGSMRLPTAFTVGATLRMVTNVDLAVVQRQDLWSTDTSYTEAVTPQIDTHQIGLGNDLAIVVQIAAPVHEDVLRFITEQQLPVDKLLVVSPPRGVNDKAISGSSAANALAFGIRNALRPQVRRYQSVHLFLATPMGFALLLGHRWNAMGPTTVVYEDLVHLGYERAFTISA</sequence>
<evidence type="ECO:0000313" key="3">
    <source>
        <dbReference type="Proteomes" id="UP001185737"/>
    </source>
</evidence>
<dbReference type="EMBL" id="JAWLKA010000043">
    <property type="protein sequence ID" value="MDV6286642.1"/>
    <property type="molecule type" value="Genomic_DNA"/>
</dbReference>
<gene>
    <name evidence="2" type="ORF">R3Q59_39900</name>
</gene>
<evidence type="ECO:0000313" key="2">
    <source>
        <dbReference type="EMBL" id="MDV6286642.1"/>
    </source>
</evidence>
<accession>A0ABU4CU68</accession>
<comment type="caution">
    <text evidence="2">The sequence shown here is derived from an EMBL/GenBank/DDBJ whole genome shotgun (WGS) entry which is preliminary data.</text>
</comment>
<dbReference type="InterPro" id="IPR040836">
    <property type="entry name" value="SAVED"/>
</dbReference>
<evidence type="ECO:0000259" key="1">
    <source>
        <dbReference type="Pfam" id="PF18145"/>
    </source>
</evidence>
<dbReference type="Pfam" id="PF18145">
    <property type="entry name" value="SAVED"/>
    <property type="match status" value="1"/>
</dbReference>
<dbReference type="Proteomes" id="UP001185737">
    <property type="component" value="Unassembled WGS sequence"/>
</dbReference>
<dbReference type="NCBIfam" id="NF033611">
    <property type="entry name" value="SAVED"/>
    <property type="match status" value="1"/>
</dbReference>
<feature type="domain" description="SMODS-associated and fused to various effectors" evidence="1">
    <location>
        <begin position="301"/>
        <end position="487"/>
    </location>
</feature>
<organism evidence="2 3">
    <name type="scientific">Rhodococcus jostii</name>
    <dbReference type="NCBI Taxonomy" id="132919"/>
    <lineage>
        <taxon>Bacteria</taxon>
        <taxon>Bacillati</taxon>
        <taxon>Actinomycetota</taxon>
        <taxon>Actinomycetes</taxon>
        <taxon>Mycobacteriales</taxon>
        <taxon>Nocardiaceae</taxon>
        <taxon>Rhodococcus</taxon>
    </lineage>
</organism>
<name>A0ABU4CU68_RHOJO</name>
<reference evidence="2 3" key="1">
    <citation type="submission" date="2023-10" db="EMBL/GenBank/DDBJ databases">
        <title>Development of a sustainable strategy for remediation of hydrocarbon-contaminated territories based on the waste exchange concept.</title>
        <authorList>
            <person name="Krivoruchko A."/>
        </authorList>
    </citation>
    <scope>NUCLEOTIDE SEQUENCE [LARGE SCALE GENOMIC DNA]</scope>
    <source>
        <strain evidence="2 3">IEGM 60</strain>
    </source>
</reference>
<protein>
    <submittedName>
        <fullName evidence="2">SAVED domain-containing protein</fullName>
    </submittedName>
</protein>
<proteinExistence type="predicted"/>